<dbReference type="RefSeq" id="WP_139066353.1">
    <property type="nucleotide sequence ID" value="NZ_CP040812.1"/>
</dbReference>
<dbReference type="Proteomes" id="UP000309016">
    <property type="component" value="Chromosome"/>
</dbReference>
<dbReference type="Gene3D" id="2.30.30.40">
    <property type="entry name" value="SH3 Domains"/>
    <property type="match status" value="1"/>
</dbReference>
<dbReference type="AlphaFoldDB" id="A0A5B7X4Y6"/>
<name>A0A5B7X4Y6_9FLAO</name>
<accession>A0A5B7X4Y6</accession>
<dbReference type="CDD" id="cd12797">
    <property type="entry name" value="M23_peptidase"/>
    <property type="match status" value="1"/>
</dbReference>
<dbReference type="InterPro" id="IPR016047">
    <property type="entry name" value="M23ase_b-sheet_dom"/>
</dbReference>
<dbReference type="GO" id="GO:0004222">
    <property type="term" value="F:metalloendopeptidase activity"/>
    <property type="evidence" value="ECO:0007669"/>
    <property type="project" value="TreeGrafter"/>
</dbReference>
<dbReference type="InterPro" id="IPR011055">
    <property type="entry name" value="Dup_hybrid_motif"/>
</dbReference>
<dbReference type="Gene3D" id="2.70.70.10">
    <property type="entry name" value="Glucose Permease (Domain IIA)"/>
    <property type="match status" value="1"/>
</dbReference>
<sequence>MKRLIIIPLLLIFVFLSGCSQLNRAKDLVTNPTARERYQRDFNISSDLFQIWEEQARLALSDSIQIELPYLQTGRFLPKSFQVYSYNVQLNPGERIDIAVEPDSASSLVFIDLFVRENDSVAAYRKVTGTEYDKRYLRNEIKEPGLYKIVIQPEINANSAFSIKMRKSSVYDFPVAGGANKNIQSLWGASRDGGRRSHEGIDIFALRGTPVIAATNGRITSSGERGLGGKQVWLRDTERGQSLYYAHLDSIAPLGNSRVKKGDTLGFVGNTGNARTTAPHLHFGIYKGYSGAIDPLSFVYQIPEPDFAVATVDTLVQDRLVTRTTSNLRDQPTTRNSRIIGNLTAQDTLQMLGKAKEWFHIRTAQKQAAFIHESLVSPI</sequence>
<dbReference type="SUPFAM" id="SSF51261">
    <property type="entry name" value="Duplicated hybrid motif"/>
    <property type="match status" value="1"/>
</dbReference>
<gene>
    <name evidence="2" type="ORF">FHG64_10460</name>
</gene>
<dbReference type="OrthoDB" id="9810477at2"/>
<dbReference type="InterPro" id="IPR050570">
    <property type="entry name" value="Cell_wall_metabolism_enzyme"/>
</dbReference>
<reference evidence="2 3" key="1">
    <citation type="submission" date="2019-06" db="EMBL/GenBank/DDBJ databases">
        <title>Complete genome sequence of Antarcticibacterium flavum KCTC 52984T from an Antarctic marine sediment.</title>
        <authorList>
            <person name="Lee Y.M."/>
            <person name="Shin S.C."/>
        </authorList>
    </citation>
    <scope>NUCLEOTIDE SEQUENCE [LARGE SCALE GENOMIC DNA]</scope>
    <source>
        <strain evidence="2 3">KCTC 52984</strain>
    </source>
</reference>
<evidence type="ECO:0000313" key="3">
    <source>
        <dbReference type="Proteomes" id="UP000309016"/>
    </source>
</evidence>
<dbReference type="PANTHER" id="PTHR21666">
    <property type="entry name" value="PEPTIDASE-RELATED"/>
    <property type="match status" value="1"/>
</dbReference>
<keyword evidence="3" id="KW-1185">Reference proteome</keyword>
<feature type="domain" description="M23ase beta-sheet core" evidence="1">
    <location>
        <begin position="197"/>
        <end position="294"/>
    </location>
</feature>
<dbReference type="PROSITE" id="PS51257">
    <property type="entry name" value="PROKAR_LIPOPROTEIN"/>
    <property type="match status" value="1"/>
</dbReference>
<dbReference type="EMBL" id="CP040812">
    <property type="protein sequence ID" value="QCY69788.1"/>
    <property type="molecule type" value="Genomic_DNA"/>
</dbReference>
<dbReference type="PANTHER" id="PTHR21666:SF268">
    <property type="entry name" value="PEPTIDASE M23 DOMAIN-CONTAINING PROTEIN"/>
    <property type="match status" value="1"/>
</dbReference>
<evidence type="ECO:0000313" key="2">
    <source>
        <dbReference type="EMBL" id="QCY69788.1"/>
    </source>
</evidence>
<dbReference type="KEGG" id="afla:FHG64_10460"/>
<dbReference type="Pfam" id="PF01551">
    <property type="entry name" value="Peptidase_M23"/>
    <property type="match status" value="1"/>
</dbReference>
<proteinExistence type="predicted"/>
<evidence type="ECO:0000259" key="1">
    <source>
        <dbReference type="Pfam" id="PF01551"/>
    </source>
</evidence>
<organism evidence="2 3">
    <name type="scientific">Antarcticibacterium flavum</name>
    <dbReference type="NCBI Taxonomy" id="2058175"/>
    <lineage>
        <taxon>Bacteria</taxon>
        <taxon>Pseudomonadati</taxon>
        <taxon>Bacteroidota</taxon>
        <taxon>Flavobacteriia</taxon>
        <taxon>Flavobacteriales</taxon>
        <taxon>Flavobacteriaceae</taxon>
        <taxon>Antarcticibacterium</taxon>
    </lineage>
</organism>
<protein>
    <submittedName>
        <fullName evidence="2">M23 family metallopeptidase</fullName>
    </submittedName>
</protein>